<proteinExistence type="predicted"/>
<dbReference type="Proteomes" id="UP000257080">
    <property type="component" value="Unassembled WGS sequence"/>
</dbReference>
<dbReference type="AlphaFoldDB" id="A0A3E0WD98"/>
<comment type="caution">
    <text evidence="1">The sequence shown here is derived from an EMBL/GenBank/DDBJ whole genome shotgun (WGS) entry which is preliminary data.</text>
</comment>
<reference evidence="1 2" key="1">
    <citation type="submission" date="2017-04" db="EMBL/GenBank/DDBJ databases">
        <title>Comparative genome analysis of Subtercola boreus.</title>
        <authorList>
            <person name="Cho Y.-J."/>
            <person name="Cho A."/>
            <person name="Kim O.-S."/>
            <person name="Lee J.-I."/>
        </authorList>
    </citation>
    <scope>NUCLEOTIDE SEQUENCE [LARGE SCALE GENOMIC DNA]</scope>
    <source>
        <strain evidence="1 2">P28004</strain>
    </source>
</reference>
<name>A0A3E0WD98_9MICO</name>
<accession>A0A3E0WD98</accession>
<organism evidence="1 2">
    <name type="scientific">Subtercola boreus</name>
    <dbReference type="NCBI Taxonomy" id="120213"/>
    <lineage>
        <taxon>Bacteria</taxon>
        <taxon>Bacillati</taxon>
        <taxon>Actinomycetota</taxon>
        <taxon>Actinomycetes</taxon>
        <taxon>Micrococcales</taxon>
        <taxon>Microbacteriaceae</taxon>
        <taxon>Subtercola</taxon>
    </lineage>
</organism>
<evidence type="ECO:0000313" key="1">
    <source>
        <dbReference type="EMBL" id="RFA28882.1"/>
    </source>
</evidence>
<gene>
    <name evidence="1" type="ORF">B7R25_04020</name>
</gene>
<evidence type="ECO:0000313" key="2">
    <source>
        <dbReference type="Proteomes" id="UP000257080"/>
    </source>
</evidence>
<dbReference type="EMBL" id="NBXE01000008">
    <property type="protein sequence ID" value="RFA28882.1"/>
    <property type="molecule type" value="Genomic_DNA"/>
</dbReference>
<sequence>MTFRYDPVIAAAHGYEVRTDDDGYAYAVPAGTPKGSMRGATPPAPTAAVHEGAADVTVTGDCGTASLTFTSKSHFTTSYVIFPQWGFALSHTWHVAVHSSIDAASFNLDGAAPPLSQGWQGERDIDVQALSGQLLSGVAGGTTTTVLGECVAASPTDSIVY</sequence>
<protein>
    <submittedName>
        <fullName evidence="1">Uncharacterized protein</fullName>
    </submittedName>
</protein>